<evidence type="ECO:0000313" key="2">
    <source>
        <dbReference type="EMBL" id="USP78919.1"/>
    </source>
</evidence>
<dbReference type="VEuPathDB" id="FungiDB:yc1106_06193"/>
<feature type="compositionally biased region" description="Polar residues" evidence="1">
    <location>
        <begin position="265"/>
        <end position="283"/>
    </location>
</feature>
<evidence type="ECO:0000313" key="3">
    <source>
        <dbReference type="Proteomes" id="UP001056012"/>
    </source>
</evidence>
<dbReference type="EMBL" id="CP089277">
    <property type="protein sequence ID" value="USP78919.1"/>
    <property type="molecule type" value="Genomic_DNA"/>
</dbReference>
<feature type="compositionally biased region" description="Polar residues" evidence="1">
    <location>
        <begin position="112"/>
        <end position="142"/>
    </location>
</feature>
<organism evidence="2 3">
    <name type="scientific">Curvularia clavata</name>
    <dbReference type="NCBI Taxonomy" id="95742"/>
    <lineage>
        <taxon>Eukaryota</taxon>
        <taxon>Fungi</taxon>
        <taxon>Dikarya</taxon>
        <taxon>Ascomycota</taxon>
        <taxon>Pezizomycotina</taxon>
        <taxon>Dothideomycetes</taxon>
        <taxon>Pleosporomycetidae</taxon>
        <taxon>Pleosporales</taxon>
        <taxon>Pleosporineae</taxon>
        <taxon>Pleosporaceae</taxon>
        <taxon>Curvularia</taxon>
    </lineage>
</organism>
<dbReference type="PANTHER" id="PTHR47655:SF2">
    <property type="entry name" value="QUINIC ACID UTILIZATION ACTIVATOR"/>
    <property type="match status" value="1"/>
</dbReference>
<proteinExistence type="predicted"/>
<reference evidence="2" key="1">
    <citation type="submission" date="2021-12" db="EMBL/GenBank/DDBJ databases">
        <title>Curvularia clavata genome.</title>
        <authorList>
            <person name="Cao Y."/>
        </authorList>
    </citation>
    <scope>NUCLEOTIDE SEQUENCE</scope>
    <source>
        <strain evidence="2">Yc1106</strain>
    </source>
</reference>
<sequence length="283" mass="31254">MIGRLEAWKSSLPQKLDYIRKESTPMTPPALLLRLTYCVTALAFVPSHSWFQQTLDVLSTMQAQLGAARVPAIVGCLLQSIKKSSSSLVLDHTAHAKMNELFSCFGQSFGTTEGAPTNPQSSLERTESMPRTVSQTVQTSPPSFIPDIGEPFTERYPRPSDASTHLSGLMPAMNTIQEGNSRQPFNPFEYTMNVLMPEPHDPYDALISGDLGNFLDDFASEHGAKKLQHHPQFMENLGFSSEVSMADLLATDPTRFVTTDPHPVQDNSHSSSQLPFNTFYETG</sequence>
<dbReference type="OrthoDB" id="3364175at2759"/>
<feature type="region of interest" description="Disordered" evidence="1">
    <location>
        <begin position="258"/>
        <end position="283"/>
    </location>
</feature>
<dbReference type="Proteomes" id="UP001056012">
    <property type="component" value="Chromosome 4"/>
</dbReference>
<evidence type="ECO:0000256" key="1">
    <source>
        <dbReference type="SAM" id="MobiDB-lite"/>
    </source>
</evidence>
<gene>
    <name evidence="2" type="ORF">yc1106_06193</name>
</gene>
<name>A0A9Q8ZCH3_CURCL</name>
<dbReference type="InterPro" id="IPR052783">
    <property type="entry name" value="Metabolic/Drug-Res_Regulator"/>
</dbReference>
<protein>
    <submittedName>
        <fullName evidence="2">Uncharacterized protein</fullName>
    </submittedName>
</protein>
<dbReference type="AlphaFoldDB" id="A0A9Q8ZCH3"/>
<accession>A0A9Q8ZCH3</accession>
<keyword evidence="3" id="KW-1185">Reference proteome</keyword>
<dbReference type="PANTHER" id="PTHR47655">
    <property type="entry name" value="QUINIC ACID UTILIZATION ACTIVATOR"/>
    <property type="match status" value="1"/>
</dbReference>
<dbReference type="GO" id="GO:0003700">
    <property type="term" value="F:DNA-binding transcription factor activity"/>
    <property type="evidence" value="ECO:0007669"/>
    <property type="project" value="TreeGrafter"/>
</dbReference>
<feature type="region of interest" description="Disordered" evidence="1">
    <location>
        <begin position="112"/>
        <end position="146"/>
    </location>
</feature>
<dbReference type="GO" id="GO:0045944">
    <property type="term" value="P:positive regulation of transcription by RNA polymerase II"/>
    <property type="evidence" value="ECO:0007669"/>
    <property type="project" value="TreeGrafter"/>
</dbReference>